<evidence type="ECO:0000313" key="2">
    <source>
        <dbReference type="EMBL" id="TNN79675.1"/>
    </source>
</evidence>
<name>A0A4Z2IP42_9TELE</name>
<protein>
    <submittedName>
        <fullName evidence="2">Uncharacterized protein</fullName>
    </submittedName>
</protein>
<keyword evidence="3" id="KW-1185">Reference proteome</keyword>
<evidence type="ECO:0000256" key="1">
    <source>
        <dbReference type="SAM" id="MobiDB-lite"/>
    </source>
</evidence>
<gene>
    <name evidence="2" type="ORF">EYF80_010049</name>
</gene>
<dbReference type="AlphaFoldDB" id="A0A4Z2IP42"/>
<dbReference type="Proteomes" id="UP000314294">
    <property type="component" value="Unassembled WGS sequence"/>
</dbReference>
<reference evidence="2 3" key="1">
    <citation type="submission" date="2019-03" db="EMBL/GenBank/DDBJ databases">
        <title>First draft genome of Liparis tanakae, snailfish: a comprehensive survey of snailfish specific genes.</title>
        <authorList>
            <person name="Kim W."/>
            <person name="Song I."/>
            <person name="Jeong J.-H."/>
            <person name="Kim D."/>
            <person name="Kim S."/>
            <person name="Ryu S."/>
            <person name="Song J.Y."/>
            <person name="Lee S.K."/>
        </authorList>
    </citation>
    <scope>NUCLEOTIDE SEQUENCE [LARGE SCALE GENOMIC DNA]</scope>
    <source>
        <tissue evidence="2">Muscle</tissue>
    </source>
</reference>
<evidence type="ECO:0000313" key="3">
    <source>
        <dbReference type="Proteomes" id="UP000314294"/>
    </source>
</evidence>
<sequence>METEAGIARGGNRNPNGLWLKGPEGLPRVLEKNVVVLRPSKSLVEGIKVHPWYLPAELQGIRGDVLESSMSALQLGSTRTNAPRNRAESPRYKTTTKVDLCWSVVKLGGRPAGLSESVC</sequence>
<feature type="region of interest" description="Disordered" evidence="1">
    <location>
        <begin position="1"/>
        <end position="22"/>
    </location>
</feature>
<accession>A0A4Z2IP42</accession>
<proteinExistence type="predicted"/>
<comment type="caution">
    <text evidence="2">The sequence shown here is derived from an EMBL/GenBank/DDBJ whole genome shotgun (WGS) entry which is preliminary data.</text>
</comment>
<dbReference type="EMBL" id="SRLO01000062">
    <property type="protein sequence ID" value="TNN79675.1"/>
    <property type="molecule type" value="Genomic_DNA"/>
</dbReference>
<organism evidence="2 3">
    <name type="scientific">Liparis tanakae</name>
    <name type="common">Tanaka's snailfish</name>
    <dbReference type="NCBI Taxonomy" id="230148"/>
    <lineage>
        <taxon>Eukaryota</taxon>
        <taxon>Metazoa</taxon>
        <taxon>Chordata</taxon>
        <taxon>Craniata</taxon>
        <taxon>Vertebrata</taxon>
        <taxon>Euteleostomi</taxon>
        <taxon>Actinopterygii</taxon>
        <taxon>Neopterygii</taxon>
        <taxon>Teleostei</taxon>
        <taxon>Neoteleostei</taxon>
        <taxon>Acanthomorphata</taxon>
        <taxon>Eupercaria</taxon>
        <taxon>Perciformes</taxon>
        <taxon>Cottioidei</taxon>
        <taxon>Cottales</taxon>
        <taxon>Liparidae</taxon>
        <taxon>Liparis</taxon>
    </lineage>
</organism>